<dbReference type="GO" id="GO:0005524">
    <property type="term" value="F:ATP binding"/>
    <property type="evidence" value="ECO:0007669"/>
    <property type="project" value="UniProtKB-KW"/>
</dbReference>
<reference evidence="12 13" key="1">
    <citation type="journal article" date="2016" name="Genome Biol. Evol.">
        <title>Gene Family Evolution Reflects Adaptation to Soil Environmental Stressors in the Genome of the Collembolan Orchesella cincta.</title>
        <authorList>
            <person name="Faddeeva-Vakhrusheva A."/>
            <person name="Derks M.F."/>
            <person name="Anvar S.Y."/>
            <person name="Agamennone V."/>
            <person name="Suring W."/>
            <person name="Smit S."/>
            <person name="van Straalen N.M."/>
            <person name="Roelofs D."/>
        </authorList>
    </citation>
    <scope>NUCLEOTIDE SEQUENCE [LARGE SCALE GENOMIC DNA]</scope>
    <source>
        <tissue evidence="12">Mixed pool</tissue>
    </source>
</reference>
<dbReference type="PROSITE" id="PS01215">
    <property type="entry name" value="MRP"/>
    <property type="match status" value="1"/>
</dbReference>
<dbReference type="SUPFAM" id="SSF52540">
    <property type="entry name" value="P-loop containing nucleoside triphosphate hydrolases"/>
    <property type="match status" value="1"/>
</dbReference>
<dbReference type="GO" id="GO:0016226">
    <property type="term" value="P:iron-sulfur cluster assembly"/>
    <property type="evidence" value="ECO:0007669"/>
    <property type="project" value="InterPro"/>
</dbReference>
<keyword evidence="8" id="KW-0408">Iron</keyword>
<keyword evidence="4" id="KW-0963">Cytoplasm</keyword>
<proteinExistence type="inferred from homology"/>
<comment type="subcellular location">
    <subcellularLocation>
        <location evidence="2">Cytoplasm</location>
        <location evidence="2">Cytoskeleton</location>
        <location evidence="2">Cilium axoneme</location>
    </subcellularLocation>
    <subcellularLocation>
        <location evidence="1">Cytoplasm</location>
        <location evidence="1">Cytoskeleton</location>
        <location evidence="1">Microtubule organizing center</location>
        <location evidence="1">Centrosome</location>
        <location evidence="1">Centriole</location>
    </subcellularLocation>
</comment>
<dbReference type="InterPro" id="IPR019591">
    <property type="entry name" value="Mrp/NBP35_ATP-bd"/>
</dbReference>
<feature type="non-terminal residue" evidence="12">
    <location>
        <position position="1"/>
    </location>
</feature>
<comment type="subunit">
    <text evidence="11">Heterotetramer of 2 NUBP1 and 2 NUBP2 chains. Interacts with KIFC1. Interacts with NUBP1.</text>
</comment>
<evidence type="ECO:0000256" key="11">
    <source>
        <dbReference type="ARBA" id="ARBA00065349"/>
    </source>
</evidence>
<dbReference type="InterPro" id="IPR000808">
    <property type="entry name" value="Mrp-like_CS"/>
</dbReference>
<protein>
    <submittedName>
        <fullName evidence="12">Cytosolic Fe-S cluster assembly factor NUBP2</fullName>
    </submittedName>
</protein>
<dbReference type="HAMAP" id="MF_02040">
    <property type="entry name" value="Mrp_NBP35"/>
    <property type="match status" value="1"/>
</dbReference>
<dbReference type="OMA" id="WIPVFAD"/>
<evidence type="ECO:0000256" key="8">
    <source>
        <dbReference type="ARBA" id="ARBA00023004"/>
    </source>
</evidence>
<comment type="function">
    <text evidence="10">Component of the cytosolic iron-sulfur (Fe/S) protein assembly (CIA) machinery. Required for maturation of extramitochondrial Fe-S proteins. The NUBP1-NUBP2 heterotetramer forms a Fe-S scaffold complex, mediating the de novo assembly of an Fe-S cluster and its transfer to target apoproteins. Negatively regulates cilium formation and structure.</text>
</comment>
<organism evidence="12 13">
    <name type="scientific">Orchesella cincta</name>
    <name type="common">Springtail</name>
    <name type="synonym">Podura cincta</name>
    <dbReference type="NCBI Taxonomy" id="48709"/>
    <lineage>
        <taxon>Eukaryota</taxon>
        <taxon>Metazoa</taxon>
        <taxon>Ecdysozoa</taxon>
        <taxon>Arthropoda</taxon>
        <taxon>Hexapoda</taxon>
        <taxon>Collembola</taxon>
        <taxon>Entomobryomorpha</taxon>
        <taxon>Entomobryoidea</taxon>
        <taxon>Orchesellidae</taxon>
        <taxon>Orchesellinae</taxon>
        <taxon>Orchesella</taxon>
    </lineage>
</organism>
<gene>
    <name evidence="12" type="ORF">Ocin01_06563</name>
</gene>
<keyword evidence="6" id="KW-0547">Nucleotide-binding</keyword>
<evidence type="ECO:0000256" key="1">
    <source>
        <dbReference type="ARBA" id="ARBA00004114"/>
    </source>
</evidence>
<dbReference type="OrthoDB" id="1741334at2759"/>
<keyword evidence="13" id="KW-1185">Reference proteome</keyword>
<dbReference type="GO" id="GO:0140663">
    <property type="term" value="F:ATP-dependent FeS chaperone activity"/>
    <property type="evidence" value="ECO:0007669"/>
    <property type="project" value="InterPro"/>
</dbReference>
<dbReference type="PANTHER" id="PTHR23264:SF19">
    <property type="entry name" value="CYTOSOLIC FE-S CLUSTER ASSEMBLY FACTOR NUBP2"/>
    <property type="match status" value="1"/>
</dbReference>
<comment type="caution">
    <text evidence="12">The sequence shown here is derived from an EMBL/GenBank/DDBJ whole genome shotgun (WGS) entry which is preliminary data.</text>
</comment>
<evidence type="ECO:0000256" key="10">
    <source>
        <dbReference type="ARBA" id="ARBA00053368"/>
    </source>
</evidence>
<name>A0A1D2N4W9_ORCCI</name>
<dbReference type="Proteomes" id="UP000094527">
    <property type="component" value="Unassembled WGS sequence"/>
</dbReference>
<keyword evidence="7" id="KW-0067">ATP-binding</keyword>
<dbReference type="GO" id="GO:0005930">
    <property type="term" value="C:axoneme"/>
    <property type="evidence" value="ECO:0007669"/>
    <property type="project" value="UniProtKB-SubCell"/>
</dbReference>
<dbReference type="CDD" id="cd02037">
    <property type="entry name" value="Mrp_NBP35"/>
    <property type="match status" value="1"/>
</dbReference>
<dbReference type="AlphaFoldDB" id="A0A1D2N4W9"/>
<dbReference type="InterPro" id="IPR027417">
    <property type="entry name" value="P-loop_NTPase"/>
</dbReference>
<dbReference type="STRING" id="48709.A0A1D2N4W9"/>
<dbReference type="GO" id="GO:0005814">
    <property type="term" value="C:centriole"/>
    <property type="evidence" value="ECO:0007669"/>
    <property type="project" value="UniProtKB-SubCell"/>
</dbReference>
<dbReference type="InterPro" id="IPR033756">
    <property type="entry name" value="YlxH/NBP35"/>
</dbReference>
<evidence type="ECO:0000313" key="13">
    <source>
        <dbReference type="Proteomes" id="UP000094527"/>
    </source>
</evidence>
<keyword evidence="3" id="KW-0004">4Fe-4S</keyword>
<dbReference type="GO" id="GO:0005829">
    <property type="term" value="C:cytosol"/>
    <property type="evidence" value="ECO:0007669"/>
    <property type="project" value="TreeGrafter"/>
</dbReference>
<evidence type="ECO:0000313" key="12">
    <source>
        <dbReference type="EMBL" id="ODN00105.1"/>
    </source>
</evidence>
<dbReference type="Pfam" id="PF10609">
    <property type="entry name" value="ParA"/>
    <property type="match status" value="1"/>
</dbReference>
<evidence type="ECO:0000256" key="4">
    <source>
        <dbReference type="ARBA" id="ARBA00022490"/>
    </source>
</evidence>
<dbReference type="EMBL" id="LJIJ01000233">
    <property type="protein sequence ID" value="ODN00105.1"/>
    <property type="molecule type" value="Genomic_DNA"/>
</dbReference>
<dbReference type="GO" id="GO:0046872">
    <property type="term" value="F:metal ion binding"/>
    <property type="evidence" value="ECO:0007669"/>
    <property type="project" value="UniProtKB-KW"/>
</dbReference>
<accession>A0A1D2N4W9</accession>
<sequence>AAVMTSLHNLSSVGQVVVILSGKGGVGKSTVAVQLALSLVSSGKKVGLLDLDICGPSVPHMLGLEGKDVHQSDQGWLPVYTSADKNLAVMSIAFLLRNKNDAVIWRGPKKHAMIRQFIQDVCWDQLDYLIIDTPPGTSDEHMTLLEILKESAKGAVLVTTPNLVAISDVRREVTFCEKTGLNIIGLVENMSGFVCPNCQDCSQIFPTGGGQLLADETGIPLLAKIPIDPNLVRCEDKGENFIAAFGNSPAATAVHSLRDVIISKLSPISTPMDVS</sequence>
<dbReference type="GO" id="GO:0005634">
    <property type="term" value="C:nucleus"/>
    <property type="evidence" value="ECO:0007669"/>
    <property type="project" value="UniProtKB-ARBA"/>
</dbReference>
<evidence type="ECO:0000256" key="2">
    <source>
        <dbReference type="ARBA" id="ARBA00004430"/>
    </source>
</evidence>
<evidence type="ECO:0000256" key="3">
    <source>
        <dbReference type="ARBA" id="ARBA00022485"/>
    </source>
</evidence>
<keyword evidence="5" id="KW-0479">Metal-binding</keyword>
<keyword evidence="9" id="KW-0411">Iron-sulfur</keyword>
<dbReference type="InterPro" id="IPR028600">
    <property type="entry name" value="NUBP2/Cfd1_eukaryotes"/>
</dbReference>
<evidence type="ECO:0000256" key="5">
    <source>
        <dbReference type="ARBA" id="ARBA00022723"/>
    </source>
</evidence>
<evidence type="ECO:0000256" key="6">
    <source>
        <dbReference type="ARBA" id="ARBA00022741"/>
    </source>
</evidence>
<evidence type="ECO:0000256" key="7">
    <source>
        <dbReference type="ARBA" id="ARBA00022840"/>
    </source>
</evidence>
<dbReference type="FunFam" id="3.40.50.300:FF:000796">
    <property type="entry name" value="Cytosolic Fe-S cluster assembly factor NUBP2"/>
    <property type="match status" value="1"/>
</dbReference>
<dbReference type="HAMAP" id="MF_03039">
    <property type="entry name" value="NUBP2"/>
    <property type="match status" value="1"/>
</dbReference>
<dbReference type="GO" id="GO:0051539">
    <property type="term" value="F:4 iron, 4 sulfur cluster binding"/>
    <property type="evidence" value="ECO:0007669"/>
    <property type="project" value="UniProtKB-KW"/>
</dbReference>
<dbReference type="Gene3D" id="3.40.50.300">
    <property type="entry name" value="P-loop containing nucleotide triphosphate hydrolases"/>
    <property type="match status" value="1"/>
</dbReference>
<evidence type="ECO:0000256" key="9">
    <source>
        <dbReference type="ARBA" id="ARBA00023014"/>
    </source>
</evidence>
<dbReference type="PANTHER" id="PTHR23264">
    <property type="entry name" value="NUCLEOTIDE-BINDING PROTEIN NBP35 YEAST -RELATED"/>
    <property type="match status" value="1"/>
</dbReference>